<dbReference type="SMART" id="SM00353">
    <property type="entry name" value="HLH"/>
    <property type="match status" value="1"/>
</dbReference>
<name>A0A1V9XGW5_9ACAR</name>
<keyword evidence="4" id="KW-0804">Transcription</keyword>
<dbReference type="PROSITE" id="PS50888">
    <property type="entry name" value="BHLH"/>
    <property type="match status" value="1"/>
</dbReference>
<evidence type="ECO:0000256" key="1">
    <source>
        <dbReference type="ARBA" id="ARBA00004123"/>
    </source>
</evidence>
<evidence type="ECO:0000256" key="5">
    <source>
        <dbReference type="ARBA" id="ARBA00023242"/>
    </source>
</evidence>
<dbReference type="STRING" id="418985.A0A1V9XGW5"/>
<keyword evidence="5" id="KW-0539">Nucleus</keyword>
<accession>A0A1V9XGW5</accession>
<feature type="compositionally biased region" description="Low complexity" evidence="6">
    <location>
        <begin position="89"/>
        <end position="113"/>
    </location>
</feature>
<evidence type="ECO:0000256" key="2">
    <source>
        <dbReference type="ARBA" id="ARBA00023015"/>
    </source>
</evidence>
<dbReference type="InParanoid" id="A0A1V9XGW5"/>
<dbReference type="GO" id="GO:0000976">
    <property type="term" value="F:transcription cis-regulatory region binding"/>
    <property type="evidence" value="ECO:0007669"/>
    <property type="project" value="TreeGrafter"/>
</dbReference>
<keyword evidence="3" id="KW-0238">DNA-binding</keyword>
<keyword evidence="2" id="KW-0805">Transcription regulation</keyword>
<proteinExistence type="predicted"/>
<reference evidence="8 9" key="1">
    <citation type="journal article" date="2017" name="Gigascience">
        <title>Draft genome of the honey bee ectoparasitic mite, Tropilaelaps mercedesae, is shaped by the parasitic life history.</title>
        <authorList>
            <person name="Dong X."/>
            <person name="Armstrong S.D."/>
            <person name="Xia D."/>
            <person name="Makepeace B.L."/>
            <person name="Darby A.C."/>
            <person name="Kadowaki T."/>
        </authorList>
    </citation>
    <scope>NUCLEOTIDE SEQUENCE [LARGE SCALE GENOMIC DNA]</scope>
    <source>
        <strain evidence="8">Wuxi-XJTLU</strain>
    </source>
</reference>
<feature type="region of interest" description="Disordered" evidence="6">
    <location>
        <begin position="89"/>
        <end position="122"/>
    </location>
</feature>
<dbReference type="GO" id="GO:0034751">
    <property type="term" value="C:aryl hydrocarbon receptor complex"/>
    <property type="evidence" value="ECO:0007669"/>
    <property type="project" value="TreeGrafter"/>
</dbReference>
<dbReference type="GO" id="GO:0004879">
    <property type="term" value="F:nuclear receptor activity"/>
    <property type="evidence" value="ECO:0007669"/>
    <property type="project" value="TreeGrafter"/>
</dbReference>
<evidence type="ECO:0000313" key="9">
    <source>
        <dbReference type="Proteomes" id="UP000192247"/>
    </source>
</evidence>
<dbReference type="Pfam" id="PF00010">
    <property type="entry name" value="HLH"/>
    <property type="match status" value="1"/>
</dbReference>
<dbReference type="AlphaFoldDB" id="A0A1V9XGW5"/>
<dbReference type="Proteomes" id="UP000192247">
    <property type="component" value="Unassembled WGS sequence"/>
</dbReference>
<protein>
    <submittedName>
        <fullName evidence="8">Aryl hydrocarbon receptor-like</fullName>
    </submittedName>
</protein>
<dbReference type="GO" id="GO:0005634">
    <property type="term" value="C:nucleus"/>
    <property type="evidence" value="ECO:0007669"/>
    <property type="project" value="UniProtKB-SubCell"/>
</dbReference>
<evidence type="ECO:0000256" key="3">
    <source>
        <dbReference type="ARBA" id="ARBA00023125"/>
    </source>
</evidence>
<dbReference type="PANTHER" id="PTHR10649:SF12">
    <property type="entry name" value="SPINELESS, ISOFORM C"/>
    <property type="match status" value="1"/>
</dbReference>
<dbReference type="GO" id="GO:0006805">
    <property type="term" value="P:xenobiotic metabolic process"/>
    <property type="evidence" value="ECO:0007669"/>
    <property type="project" value="InterPro"/>
</dbReference>
<sequence length="181" mass="18714">MPVLINCPVCSVSLYCSSGRINGSSVTAGSAVSLKEVHLGLTNCNTSPVPQTPQVTPLLTTNGTTAGLGILGPLGAGVGLSSPLLSGATSLSSSSQPSSGGQAGSQSSGQQTQTKSNPSKRHRERLNAELDSLASLLPFDQSVLSKLDKLSILRLSVSYLRTKSYFQARTAKESLNLAKIR</sequence>
<dbReference type="CDD" id="cd19730">
    <property type="entry name" value="bHLH-PAS_spineless_like"/>
    <property type="match status" value="1"/>
</dbReference>
<gene>
    <name evidence="8" type="ORF">BIW11_03735</name>
</gene>
<dbReference type="FunFam" id="4.10.280.10:FF:000041">
    <property type="entry name" value="aryl hydrocarbon receptor repressor"/>
    <property type="match status" value="1"/>
</dbReference>
<keyword evidence="9" id="KW-1185">Reference proteome</keyword>
<dbReference type="Gene3D" id="4.10.280.10">
    <property type="entry name" value="Helix-loop-helix DNA-binding domain"/>
    <property type="match status" value="1"/>
</dbReference>
<keyword evidence="8" id="KW-0675">Receptor</keyword>
<dbReference type="OrthoDB" id="6021714at2759"/>
<evidence type="ECO:0000313" key="8">
    <source>
        <dbReference type="EMBL" id="OQR72671.1"/>
    </source>
</evidence>
<evidence type="ECO:0000256" key="4">
    <source>
        <dbReference type="ARBA" id="ARBA00023163"/>
    </source>
</evidence>
<comment type="caution">
    <text evidence="8">The sequence shown here is derived from an EMBL/GenBank/DDBJ whole genome shotgun (WGS) entry which is preliminary data.</text>
</comment>
<dbReference type="InterPro" id="IPR011598">
    <property type="entry name" value="bHLH_dom"/>
</dbReference>
<evidence type="ECO:0000259" key="7">
    <source>
        <dbReference type="PROSITE" id="PS50888"/>
    </source>
</evidence>
<feature type="domain" description="BHLH" evidence="7">
    <location>
        <begin position="110"/>
        <end position="163"/>
    </location>
</feature>
<organism evidence="8 9">
    <name type="scientific">Tropilaelaps mercedesae</name>
    <dbReference type="NCBI Taxonomy" id="418985"/>
    <lineage>
        <taxon>Eukaryota</taxon>
        <taxon>Metazoa</taxon>
        <taxon>Ecdysozoa</taxon>
        <taxon>Arthropoda</taxon>
        <taxon>Chelicerata</taxon>
        <taxon>Arachnida</taxon>
        <taxon>Acari</taxon>
        <taxon>Parasitiformes</taxon>
        <taxon>Mesostigmata</taxon>
        <taxon>Gamasina</taxon>
        <taxon>Dermanyssoidea</taxon>
        <taxon>Laelapidae</taxon>
        <taxon>Tropilaelaps</taxon>
    </lineage>
</organism>
<comment type="subcellular location">
    <subcellularLocation>
        <location evidence="1">Nucleus</location>
    </subcellularLocation>
</comment>
<dbReference type="GO" id="GO:0046983">
    <property type="term" value="F:protein dimerization activity"/>
    <property type="evidence" value="ECO:0007669"/>
    <property type="project" value="InterPro"/>
</dbReference>
<dbReference type="PANTHER" id="PTHR10649">
    <property type="entry name" value="ARYL HYDROCARBON RECEPTOR"/>
    <property type="match status" value="1"/>
</dbReference>
<dbReference type="InterPro" id="IPR039091">
    <property type="entry name" value="AHR/AHRR"/>
</dbReference>
<dbReference type="SUPFAM" id="SSF47459">
    <property type="entry name" value="HLH, helix-loop-helix DNA-binding domain"/>
    <property type="match status" value="1"/>
</dbReference>
<dbReference type="InterPro" id="IPR036638">
    <property type="entry name" value="HLH_DNA-bd_sf"/>
</dbReference>
<dbReference type="EMBL" id="MNPL01011272">
    <property type="protein sequence ID" value="OQR72671.1"/>
    <property type="molecule type" value="Genomic_DNA"/>
</dbReference>
<evidence type="ECO:0000256" key="6">
    <source>
        <dbReference type="SAM" id="MobiDB-lite"/>
    </source>
</evidence>